<dbReference type="PROSITE" id="PS51918">
    <property type="entry name" value="RADICAL_SAM"/>
    <property type="match status" value="1"/>
</dbReference>
<evidence type="ECO:0000256" key="8">
    <source>
        <dbReference type="ARBA" id="ARBA00023014"/>
    </source>
</evidence>
<evidence type="ECO:0000256" key="6">
    <source>
        <dbReference type="ARBA" id="ARBA00022723"/>
    </source>
</evidence>
<keyword evidence="6" id="KW-0479">Metal-binding</keyword>
<proteinExistence type="inferred from homology"/>
<dbReference type="PANTHER" id="PTHR43787">
    <property type="entry name" value="FEMO COFACTOR BIOSYNTHESIS PROTEIN NIFB-RELATED"/>
    <property type="match status" value="1"/>
</dbReference>
<dbReference type="UniPathway" id="UPA00782"/>
<dbReference type="GO" id="GO:0051539">
    <property type="term" value="F:4 iron, 4 sulfur cluster binding"/>
    <property type="evidence" value="ECO:0007669"/>
    <property type="project" value="UniProtKB-KW"/>
</dbReference>
<dbReference type="SUPFAM" id="SSF102114">
    <property type="entry name" value="Radical SAM enzymes"/>
    <property type="match status" value="1"/>
</dbReference>
<evidence type="ECO:0000256" key="5">
    <source>
        <dbReference type="ARBA" id="ARBA00022691"/>
    </source>
</evidence>
<dbReference type="InterPro" id="IPR007197">
    <property type="entry name" value="rSAM"/>
</dbReference>
<dbReference type="PANTHER" id="PTHR43787:SF13">
    <property type="entry name" value="FEMO COFACTOR BIOSYNTHESIS PROTEIN NIFB"/>
    <property type="match status" value="1"/>
</dbReference>
<comment type="similarity">
    <text evidence="3">Belongs to the radical SAM superfamily. NifB family.</text>
</comment>
<feature type="domain" description="Radical SAM core" evidence="11">
    <location>
        <begin position="19"/>
        <end position="260"/>
    </location>
</feature>
<evidence type="ECO:0000256" key="10">
    <source>
        <dbReference type="ARBA" id="ARBA00023239"/>
    </source>
</evidence>
<dbReference type="eggNOG" id="COG0535">
    <property type="taxonomic scope" value="Bacteria"/>
</dbReference>
<evidence type="ECO:0000256" key="4">
    <source>
        <dbReference type="ARBA" id="ARBA00022485"/>
    </source>
</evidence>
<comment type="cofactor">
    <cofactor evidence="1">
        <name>[4Fe-4S] cluster</name>
        <dbReference type="ChEBI" id="CHEBI:49883"/>
    </cofactor>
</comment>
<name>H7ELT0_9SPIR</name>
<keyword evidence="9" id="KW-0535">Nitrogen fixation</keyword>
<protein>
    <submittedName>
        <fullName evidence="12">Radical SAM domain protein</fullName>
    </submittedName>
</protein>
<keyword evidence="5" id="KW-0949">S-adenosyl-L-methionine</keyword>
<dbReference type="InterPro" id="IPR000385">
    <property type="entry name" value="MoaA_NifB_PqqE_Fe-S-bd_CS"/>
</dbReference>
<dbReference type="CDD" id="cd01335">
    <property type="entry name" value="Radical_SAM"/>
    <property type="match status" value="1"/>
</dbReference>
<comment type="caution">
    <text evidence="12">The sequence shown here is derived from an EMBL/GenBank/DDBJ whole genome shotgun (WGS) entry which is preliminary data.</text>
</comment>
<keyword evidence="7" id="KW-0408">Iron</keyword>
<evidence type="ECO:0000313" key="13">
    <source>
        <dbReference type="Proteomes" id="UP000003571"/>
    </source>
</evidence>
<sequence length="293" mass="32053">MPRSFTELTDKHPCFGQHSAQTGRIHLPVCPGCNISCRFCERSINQTENRPGVAACVLKPEETVPLIRKALEIAPEITVAGIAGPGDTLATDNAIKTFRIVKREFPSLIKCMSTNGLLLSERAEELIELGIDSLTVTVNAVDPEIEAQLNDYVIYHGKKIEGVEGAKILIKNQLEGIRKIASAGITVKVNTVLVPRINGKHIADIAYAVAEAGAEKYNIIPLIPQAKLKNEPAPSCLDIDEARRAAGKYIELFLHCSRCRADAIGIPGKTDVSRQVYSLFPREMNFKENFSHG</sequence>
<gene>
    <name evidence="12" type="ORF">TresaDRAFT_1230</name>
</gene>
<dbReference type="EMBL" id="AGRW01000050">
    <property type="protein sequence ID" value="EIC01338.1"/>
    <property type="molecule type" value="Genomic_DNA"/>
</dbReference>
<dbReference type="InterPro" id="IPR058240">
    <property type="entry name" value="rSAM_sf"/>
</dbReference>
<evidence type="ECO:0000256" key="3">
    <source>
        <dbReference type="ARBA" id="ARBA00006804"/>
    </source>
</evidence>
<evidence type="ECO:0000256" key="1">
    <source>
        <dbReference type="ARBA" id="ARBA00001966"/>
    </source>
</evidence>
<keyword evidence="8" id="KW-0411">Iron-sulfur</keyword>
<dbReference type="PROSITE" id="PS01305">
    <property type="entry name" value="MOAA_NIFB_PQQE"/>
    <property type="match status" value="1"/>
</dbReference>
<dbReference type="Pfam" id="PF04055">
    <property type="entry name" value="Radical_SAM"/>
    <property type="match status" value="1"/>
</dbReference>
<dbReference type="RefSeq" id="WP_002705007.1">
    <property type="nucleotide sequence ID" value="NZ_AGRW01000050.1"/>
</dbReference>
<evidence type="ECO:0000256" key="9">
    <source>
        <dbReference type="ARBA" id="ARBA00023231"/>
    </source>
</evidence>
<dbReference type="AlphaFoldDB" id="H7ELT0"/>
<keyword evidence="10" id="KW-0456">Lyase</keyword>
<evidence type="ECO:0000259" key="11">
    <source>
        <dbReference type="PROSITE" id="PS51918"/>
    </source>
</evidence>
<dbReference type="SFLD" id="SFLDG01067">
    <property type="entry name" value="SPASM/twitch_domain_containing"/>
    <property type="match status" value="1"/>
</dbReference>
<dbReference type="Proteomes" id="UP000003571">
    <property type="component" value="Unassembled WGS sequence"/>
</dbReference>
<accession>H7ELT0</accession>
<dbReference type="GO" id="GO:0046872">
    <property type="term" value="F:metal ion binding"/>
    <property type="evidence" value="ECO:0007669"/>
    <property type="project" value="UniProtKB-KW"/>
</dbReference>
<dbReference type="OrthoDB" id="9800746at2"/>
<organism evidence="12 13">
    <name type="scientific">Treponema saccharophilum DSM 2985</name>
    <dbReference type="NCBI Taxonomy" id="907348"/>
    <lineage>
        <taxon>Bacteria</taxon>
        <taxon>Pseudomonadati</taxon>
        <taxon>Spirochaetota</taxon>
        <taxon>Spirochaetia</taxon>
        <taxon>Spirochaetales</taxon>
        <taxon>Treponemataceae</taxon>
        <taxon>Treponema</taxon>
    </lineage>
</organism>
<dbReference type="Gene3D" id="3.20.20.70">
    <property type="entry name" value="Aldolase class I"/>
    <property type="match status" value="1"/>
</dbReference>
<reference evidence="12 13" key="1">
    <citation type="submission" date="2011-09" db="EMBL/GenBank/DDBJ databases">
        <title>The draft genome of Treponema saccharophilum DSM 2985.</title>
        <authorList>
            <consortium name="US DOE Joint Genome Institute (JGI-PGF)"/>
            <person name="Lucas S."/>
            <person name="Copeland A."/>
            <person name="Lapidus A."/>
            <person name="Glavina del Rio T."/>
            <person name="Dalin E."/>
            <person name="Tice H."/>
            <person name="Bruce D."/>
            <person name="Goodwin L."/>
            <person name="Pitluck S."/>
            <person name="Peters L."/>
            <person name="Kyrpides N."/>
            <person name="Mavromatis K."/>
            <person name="Ivanova N."/>
            <person name="Markowitz V."/>
            <person name="Cheng J.-F."/>
            <person name="Hugenholtz P."/>
            <person name="Woyke T."/>
            <person name="Wu D."/>
            <person name="Gronow S."/>
            <person name="Wellnitz S."/>
            <person name="Brambilla E."/>
            <person name="Klenk H.-P."/>
            <person name="Eisen J.A."/>
        </authorList>
    </citation>
    <scope>NUCLEOTIDE SEQUENCE [LARGE SCALE GENOMIC DNA]</scope>
    <source>
        <strain evidence="12 13">DSM 2985</strain>
    </source>
</reference>
<dbReference type="GO" id="GO:0016829">
    <property type="term" value="F:lyase activity"/>
    <property type="evidence" value="ECO:0007669"/>
    <property type="project" value="UniProtKB-KW"/>
</dbReference>
<dbReference type="SFLD" id="SFLDS00029">
    <property type="entry name" value="Radical_SAM"/>
    <property type="match status" value="1"/>
</dbReference>
<keyword evidence="4" id="KW-0004">4Fe-4S</keyword>
<keyword evidence="13" id="KW-1185">Reference proteome</keyword>
<comment type="pathway">
    <text evidence="2">Cofactor biosynthesis; Fe-Mo cofactor biosynthesis.</text>
</comment>
<dbReference type="InterPro" id="IPR013785">
    <property type="entry name" value="Aldolase_TIM"/>
</dbReference>
<dbReference type="STRING" id="907348.TresaDRAFT_1230"/>
<evidence type="ECO:0000256" key="7">
    <source>
        <dbReference type="ARBA" id="ARBA00023004"/>
    </source>
</evidence>
<evidence type="ECO:0000256" key="2">
    <source>
        <dbReference type="ARBA" id="ARBA00005155"/>
    </source>
</evidence>
<dbReference type="PATRIC" id="fig|907348.3.peg.1874"/>
<evidence type="ECO:0000313" key="12">
    <source>
        <dbReference type="EMBL" id="EIC01338.1"/>
    </source>
</evidence>